<dbReference type="SUPFAM" id="SSF53756">
    <property type="entry name" value="UDP-Glycosyltransferase/glycogen phosphorylase"/>
    <property type="match status" value="1"/>
</dbReference>
<accession>A0A1I3U7I0</accession>
<proteinExistence type="predicted"/>
<evidence type="ECO:0000313" key="1">
    <source>
        <dbReference type="EMBL" id="SFJ77806.1"/>
    </source>
</evidence>
<organism evidence="1 2">
    <name type="scientific">Halobacillus dabanensis</name>
    <dbReference type="NCBI Taxonomy" id="240302"/>
    <lineage>
        <taxon>Bacteria</taxon>
        <taxon>Bacillati</taxon>
        <taxon>Bacillota</taxon>
        <taxon>Bacilli</taxon>
        <taxon>Bacillales</taxon>
        <taxon>Bacillaceae</taxon>
        <taxon>Halobacillus</taxon>
    </lineage>
</organism>
<dbReference type="EMBL" id="FOSB01000004">
    <property type="protein sequence ID" value="SFJ77806.1"/>
    <property type="molecule type" value="Genomic_DNA"/>
</dbReference>
<dbReference type="AlphaFoldDB" id="A0A1I3U7I0"/>
<protein>
    <submittedName>
        <fullName evidence="1">Surface carbohydrate biosynthesis protein</fullName>
    </submittedName>
</protein>
<gene>
    <name evidence="1" type="ORF">SAMN04487936_104161</name>
</gene>
<keyword evidence="2" id="KW-1185">Reference proteome</keyword>
<dbReference type="InterPro" id="IPR030906">
    <property type="entry name" value="Surf_polysacc"/>
</dbReference>
<reference evidence="2" key="1">
    <citation type="submission" date="2016-10" db="EMBL/GenBank/DDBJ databases">
        <authorList>
            <person name="Varghese N."/>
            <person name="Submissions S."/>
        </authorList>
    </citation>
    <scope>NUCLEOTIDE SEQUENCE [LARGE SCALE GENOMIC DNA]</scope>
    <source>
        <strain evidence="2">CGMCC 1.3704</strain>
    </source>
</reference>
<dbReference type="NCBIfam" id="TIGR04396">
    <property type="entry name" value="surf_polysacc"/>
    <property type="match status" value="1"/>
</dbReference>
<dbReference type="Proteomes" id="UP000183557">
    <property type="component" value="Unassembled WGS sequence"/>
</dbReference>
<dbReference type="RefSeq" id="WP_075036142.1">
    <property type="nucleotide sequence ID" value="NZ_FOSB01000004.1"/>
</dbReference>
<sequence>MLYLPIEIKSRELHGKLLLAYHTLFQGDSVIIGEHSKVEEAAQVYPTGVFLCKGYPGGYMKRVVVPAKQAGHMVTNLDEEGLIYTDSALYLKTRMNRKWMPYHDHVYCWGQKQKQMIEEAYPEMKGKCTPTGNPRFDLLTPKYREVYRQEATRLKKTIGPYILVNTRFTLYNAIKGKKEKDLTPHARYIRNLYHQFIYMVKQISKEFPEGVIIVRPHPAERKGSYIEDLRDCRNVLVKNEGPVIHWLMGAEALVHNGCTTGIEAYLLEKPVFSYEPITSPIYDVPLTQDVSIRIKEPEELLSQLREVWKKDEGAQKPASSLFRDHYANLKAGEYAYLLILNHIRKEGSQAHPSVQPIAHRYPKDSRQKIRFMFPSLTESEIQSFFNKLNGIEQEGLLIKTIPLADRLFLLTAEGQ</sequence>
<evidence type="ECO:0000313" key="2">
    <source>
        <dbReference type="Proteomes" id="UP000183557"/>
    </source>
</evidence>
<name>A0A1I3U7I0_HALDA</name>